<organism evidence="1 2">
    <name type="scientific">Austropuccinia psidii MF-1</name>
    <dbReference type="NCBI Taxonomy" id="1389203"/>
    <lineage>
        <taxon>Eukaryota</taxon>
        <taxon>Fungi</taxon>
        <taxon>Dikarya</taxon>
        <taxon>Basidiomycota</taxon>
        <taxon>Pucciniomycotina</taxon>
        <taxon>Pucciniomycetes</taxon>
        <taxon>Pucciniales</taxon>
        <taxon>Sphaerophragmiaceae</taxon>
        <taxon>Austropuccinia</taxon>
    </lineage>
</organism>
<evidence type="ECO:0000313" key="1">
    <source>
        <dbReference type="EMBL" id="MBW0546228.1"/>
    </source>
</evidence>
<reference evidence="1" key="1">
    <citation type="submission" date="2021-03" db="EMBL/GenBank/DDBJ databases">
        <title>Draft genome sequence of rust myrtle Austropuccinia psidii MF-1, a brazilian biotype.</title>
        <authorList>
            <person name="Quecine M.C."/>
            <person name="Pachon D.M.R."/>
            <person name="Bonatelli M.L."/>
            <person name="Correr F.H."/>
            <person name="Franceschini L.M."/>
            <person name="Leite T.F."/>
            <person name="Margarido G.R.A."/>
            <person name="Almeida C.A."/>
            <person name="Ferrarezi J.A."/>
            <person name="Labate C.A."/>
        </authorList>
    </citation>
    <scope>NUCLEOTIDE SEQUENCE</scope>
    <source>
        <strain evidence="1">MF-1</strain>
    </source>
</reference>
<evidence type="ECO:0008006" key="3">
    <source>
        <dbReference type="Google" id="ProtNLM"/>
    </source>
</evidence>
<name>A0A9Q3FU38_9BASI</name>
<dbReference type="OrthoDB" id="5598729at2759"/>
<comment type="caution">
    <text evidence="1">The sequence shown here is derived from an EMBL/GenBank/DDBJ whole genome shotgun (WGS) entry which is preliminary data.</text>
</comment>
<keyword evidence="2" id="KW-1185">Reference proteome</keyword>
<accession>A0A9Q3FU38</accession>
<gene>
    <name evidence="1" type="ORF">O181_085943</name>
</gene>
<proteinExistence type="predicted"/>
<dbReference type="AlphaFoldDB" id="A0A9Q3FU38"/>
<dbReference type="EMBL" id="AVOT02051212">
    <property type="protein sequence ID" value="MBW0546228.1"/>
    <property type="molecule type" value="Genomic_DNA"/>
</dbReference>
<protein>
    <recommendedName>
        <fullName evidence="3">GAG-pre-integrase domain-containing protein</fullName>
    </recommendedName>
</protein>
<dbReference type="Proteomes" id="UP000765509">
    <property type="component" value="Unassembled WGS sequence"/>
</dbReference>
<sequence>MFNNKLFIEKLYPNQQIKVLTGCDKSTLISQEIGLAKVMDCLGNLWLLPNSLYISDLTTNLLAHSSIAKNEMQIKKTTSHFEVYLDNNNKPSFFCPITSNILENHVKLSNLSFLKTQAKEEGHLWYKQLGHMNKTNMMKLVKSTEVSSVCDK</sequence>
<evidence type="ECO:0000313" key="2">
    <source>
        <dbReference type="Proteomes" id="UP000765509"/>
    </source>
</evidence>